<accession>A0A2P2QPA6</accession>
<evidence type="ECO:0000256" key="1">
    <source>
        <dbReference type="SAM" id="MobiDB-lite"/>
    </source>
</evidence>
<dbReference type="AlphaFoldDB" id="A0A2P2QPA6"/>
<feature type="region of interest" description="Disordered" evidence="1">
    <location>
        <begin position="1"/>
        <end position="27"/>
    </location>
</feature>
<sequence length="27" mass="3237">MKPSYNIDYTQRHPNIIDEQPMNTTTK</sequence>
<proteinExistence type="predicted"/>
<dbReference type="EMBL" id="GGEC01088261">
    <property type="protein sequence ID" value="MBX68745.1"/>
    <property type="molecule type" value="Transcribed_RNA"/>
</dbReference>
<name>A0A2P2QPA6_RHIMU</name>
<reference evidence="2" key="1">
    <citation type="submission" date="2018-02" db="EMBL/GenBank/DDBJ databases">
        <title>Rhizophora mucronata_Transcriptome.</title>
        <authorList>
            <person name="Meera S.P."/>
            <person name="Sreeshan A."/>
            <person name="Augustine A."/>
        </authorList>
    </citation>
    <scope>NUCLEOTIDE SEQUENCE</scope>
    <source>
        <tissue evidence="2">Leaf</tissue>
    </source>
</reference>
<evidence type="ECO:0000313" key="2">
    <source>
        <dbReference type="EMBL" id="MBX68745.1"/>
    </source>
</evidence>
<protein>
    <submittedName>
        <fullName evidence="2">Uncharacterized protein</fullName>
    </submittedName>
</protein>
<organism evidence="2">
    <name type="scientific">Rhizophora mucronata</name>
    <name type="common">Asiatic mangrove</name>
    <dbReference type="NCBI Taxonomy" id="61149"/>
    <lineage>
        <taxon>Eukaryota</taxon>
        <taxon>Viridiplantae</taxon>
        <taxon>Streptophyta</taxon>
        <taxon>Embryophyta</taxon>
        <taxon>Tracheophyta</taxon>
        <taxon>Spermatophyta</taxon>
        <taxon>Magnoliopsida</taxon>
        <taxon>eudicotyledons</taxon>
        <taxon>Gunneridae</taxon>
        <taxon>Pentapetalae</taxon>
        <taxon>rosids</taxon>
        <taxon>fabids</taxon>
        <taxon>Malpighiales</taxon>
        <taxon>Rhizophoraceae</taxon>
        <taxon>Rhizophora</taxon>
    </lineage>
</organism>